<dbReference type="PANTHER" id="PTHR43525">
    <property type="entry name" value="PROTEIN MALY"/>
    <property type="match status" value="1"/>
</dbReference>
<dbReference type="OrthoDB" id="9802872at2"/>
<keyword evidence="3" id="KW-0663">Pyridoxal phosphate</keyword>
<evidence type="ECO:0000256" key="2">
    <source>
        <dbReference type="ARBA" id="ARBA00012224"/>
    </source>
</evidence>
<dbReference type="EMBL" id="PTIS01000003">
    <property type="protein sequence ID" value="PPK48989.1"/>
    <property type="molecule type" value="Genomic_DNA"/>
</dbReference>
<reference evidence="7 8" key="1">
    <citation type="submission" date="2018-02" db="EMBL/GenBank/DDBJ databases">
        <title>Genomic Encyclopedia of Archaeal and Bacterial Type Strains, Phase II (KMG-II): from individual species to whole genera.</title>
        <authorList>
            <person name="Goeker M."/>
        </authorList>
    </citation>
    <scope>NUCLEOTIDE SEQUENCE [LARGE SCALE GENOMIC DNA]</scope>
    <source>
        <strain evidence="7 8">DSM 15099</strain>
    </source>
</reference>
<dbReference type="STRING" id="37659.GCA_000703125_02047"/>
<dbReference type="SUPFAM" id="SSF53383">
    <property type="entry name" value="PLP-dependent transferases"/>
    <property type="match status" value="1"/>
</dbReference>
<protein>
    <recommendedName>
        <fullName evidence="2">cysteine-S-conjugate beta-lyase</fullName>
        <ecNumber evidence="2">4.4.1.13</ecNumber>
    </recommendedName>
</protein>
<accession>A0A2S6FZG8</accession>
<keyword evidence="4 7" id="KW-0456">Lyase</keyword>
<dbReference type="InterPro" id="IPR027619">
    <property type="entry name" value="C-S_lyase_PatB-like"/>
</dbReference>
<dbReference type="EC" id="4.4.1.13" evidence="2"/>
<dbReference type="InterPro" id="IPR015422">
    <property type="entry name" value="PyrdxlP-dep_Trfase_small"/>
</dbReference>
<dbReference type="GO" id="GO:0030170">
    <property type="term" value="F:pyridoxal phosphate binding"/>
    <property type="evidence" value="ECO:0007669"/>
    <property type="project" value="InterPro"/>
</dbReference>
<dbReference type="InterPro" id="IPR051798">
    <property type="entry name" value="Class-II_PLP-Dep_Aminotrans"/>
</dbReference>
<dbReference type="Gene3D" id="3.90.1150.10">
    <property type="entry name" value="Aspartate Aminotransferase, domain 1"/>
    <property type="match status" value="1"/>
</dbReference>
<sequence>MQYNFDEIVNRRGTTCVKWDKSMMDFGESTIPMWVADMDFPAPIEVQEAIKKRSEQSIFGYTYIKDEVYDVVVSSLKENHGWDIKKEWIVFLPGVVDGIATSLNVFTEKTDSVVIQPPVYPRFYSVANAMGRNLLLNNLKLTDEGYKMDLQNLQSTVETEKPKLMILCNPHNPIGRVWTKEELKALGEICVKNTVIIISDEIHSDIVYKGFKHIPVASICKEFEQNSITLMAPSKTFNVAGLGQAFAIIPNKDLRNTFTTGREGYSWGNIFGITSFEVCYKYGERYKEELLEYLEVNIKFVEKYLKEQLPNIKMHKPEGTYLLWLDMRKLGMNKTQLDDFIREKVKVRFNDGYSFGKVGEGFMRMNIGCPRTYIKEALDRLKNAVNNLKIK</sequence>
<comment type="similarity">
    <text evidence="5">Belongs to the class-II pyridoxal-phosphate-dependent aminotransferase family. MalY/PatB cystathionine beta-lyase subfamily.</text>
</comment>
<dbReference type="InterPro" id="IPR015424">
    <property type="entry name" value="PyrdxlP-dep_Trfase"/>
</dbReference>
<comment type="cofactor">
    <cofactor evidence="1">
        <name>pyridoxal 5'-phosphate</name>
        <dbReference type="ChEBI" id="CHEBI:597326"/>
    </cofactor>
</comment>
<dbReference type="CDD" id="cd00609">
    <property type="entry name" value="AAT_like"/>
    <property type="match status" value="1"/>
</dbReference>
<dbReference type="Gene3D" id="3.40.640.10">
    <property type="entry name" value="Type I PLP-dependent aspartate aminotransferase-like (Major domain)"/>
    <property type="match status" value="1"/>
</dbReference>
<comment type="caution">
    <text evidence="7">The sequence shown here is derived from an EMBL/GenBank/DDBJ whole genome shotgun (WGS) entry which is preliminary data.</text>
</comment>
<dbReference type="RefSeq" id="WP_104409404.1">
    <property type="nucleotide sequence ID" value="NZ_PTIS01000003.1"/>
</dbReference>
<proteinExistence type="inferred from homology"/>
<dbReference type="Proteomes" id="UP000239863">
    <property type="component" value="Unassembled WGS sequence"/>
</dbReference>
<dbReference type="InterPro" id="IPR015421">
    <property type="entry name" value="PyrdxlP-dep_Trfase_major"/>
</dbReference>
<evidence type="ECO:0000256" key="3">
    <source>
        <dbReference type="ARBA" id="ARBA00022898"/>
    </source>
</evidence>
<dbReference type="GO" id="GO:0047804">
    <property type="term" value="F:cysteine-S-conjugate beta-lyase activity"/>
    <property type="evidence" value="ECO:0007669"/>
    <property type="project" value="UniProtKB-EC"/>
</dbReference>
<evidence type="ECO:0000259" key="6">
    <source>
        <dbReference type="Pfam" id="PF00155"/>
    </source>
</evidence>
<feature type="domain" description="Aminotransferase class I/classII large" evidence="6">
    <location>
        <begin position="37"/>
        <end position="381"/>
    </location>
</feature>
<evidence type="ECO:0000256" key="1">
    <source>
        <dbReference type="ARBA" id="ARBA00001933"/>
    </source>
</evidence>
<evidence type="ECO:0000313" key="8">
    <source>
        <dbReference type="Proteomes" id="UP000239863"/>
    </source>
</evidence>
<organism evidence="7 8">
    <name type="scientific">Clostridium algidicarnis DSM 15099</name>
    <dbReference type="NCBI Taxonomy" id="1121295"/>
    <lineage>
        <taxon>Bacteria</taxon>
        <taxon>Bacillati</taxon>
        <taxon>Bacillota</taxon>
        <taxon>Clostridia</taxon>
        <taxon>Eubacteriales</taxon>
        <taxon>Clostridiaceae</taxon>
        <taxon>Clostridium</taxon>
    </lineage>
</organism>
<dbReference type="AlphaFoldDB" id="A0A2S6FZG8"/>
<gene>
    <name evidence="7" type="ORF">BD821_103117</name>
</gene>
<name>A0A2S6FZG8_9CLOT</name>
<evidence type="ECO:0000256" key="4">
    <source>
        <dbReference type="ARBA" id="ARBA00023239"/>
    </source>
</evidence>
<evidence type="ECO:0000256" key="5">
    <source>
        <dbReference type="ARBA" id="ARBA00037974"/>
    </source>
</evidence>
<dbReference type="PANTHER" id="PTHR43525:SF1">
    <property type="entry name" value="PROTEIN MALY"/>
    <property type="match status" value="1"/>
</dbReference>
<dbReference type="InterPro" id="IPR004839">
    <property type="entry name" value="Aminotransferase_I/II_large"/>
</dbReference>
<dbReference type="NCBIfam" id="TIGR04350">
    <property type="entry name" value="C_S_lyase_PatB"/>
    <property type="match status" value="1"/>
</dbReference>
<dbReference type="Pfam" id="PF00155">
    <property type="entry name" value="Aminotran_1_2"/>
    <property type="match status" value="1"/>
</dbReference>
<evidence type="ECO:0000313" key="7">
    <source>
        <dbReference type="EMBL" id="PPK48989.1"/>
    </source>
</evidence>